<keyword evidence="1" id="KW-1133">Transmembrane helix</keyword>
<evidence type="ECO:0000256" key="1">
    <source>
        <dbReference type="SAM" id="Phobius"/>
    </source>
</evidence>
<dbReference type="RefSeq" id="WP_136853662.1">
    <property type="nucleotide sequence ID" value="NZ_SWCI01000007.1"/>
</dbReference>
<sequence length="29" mass="3059">MLMDTNLKFALGAVVGSLGMIVVLASFIF</sequence>
<name>A0A4U1BC66_9GAMM</name>
<dbReference type="EMBL" id="SWCI01000007">
    <property type="protein sequence ID" value="TKB48551.1"/>
    <property type="molecule type" value="Genomic_DNA"/>
</dbReference>
<organism evidence="2 3">
    <name type="scientific">Ferrimonas sediminicola</name>
    <dbReference type="NCBI Taxonomy" id="2569538"/>
    <lineage>
        <taxon>Bacteria</taxon>
        <taxon>Pseudomonadati</taxon>
        <taxon>Pseudomonadota</taxon>
        <taxon>Gammaproteobacteria</taxon>
        <taxon>Alteromonadales</taxon>
        <taxon>Ferrimonadaceae</taxon>
        <taxon>Ferrimonas</taxon>
    </lineage>
</organism>
<proteinExistence type="predicted"/>
<keyword evidence="1" id="KW-0472">Membrane</keyword>
<feature type="transmembrane region" description="Helical" evidence="1">
    <location>
        <begin position="7"/>
        <end position="28"/>
    </location>
</feature>
<keyword evidence="1" id="KW-0812">Transmembrane</keyword>
<dbReference type="AlphaFoldDB" id="A0A4U1BC66"/>
<comment type="caution">
    <text evidence="2">The sequence shown here is derived from an EMBL/GenBank/DDBJ whole genome shotgun (WGS) entry which is preliminary data.</text>
</comment>
<gene>
    <name evidence="2" type="primary">ynhF</name>
    <name evidence="2" type="ORF">FCL40_12650</name>
</gene>
<dbReference type="InterPro" id="IPR047743">
    <property type="entry name" value="YnhF-like"/>
</dbReference>
<dbReference type="Proteomes" id="UP000305674">
    <property type="component" value="Unassembled WGS sequence"/>
</dbReference>
<protein>
    <submittedName>
        <fullName evidence="2">YnhF family membrane protein</fullName>
    </submittedName>
</protein>
<reference evidence="2 3" key="1">
    <citation type="submission" date="2019-04" db="EMBL/GenBank/DDBJ databases">
        <authorList>
            <person name="Hwang J.C."/>
        </authorList>
    </citation>
    <scope>NUCLEOTIDE SEQUENCE [LARGE SCALE GENOMIC DNA]</scope>
    <source>
        <strain evidence="2 3">IMCC35001</strain>
    </source>
</reference>
<dbReference type="NCBIfam" id="NF033411">
    <property type="entry name" value="small_mem_YnhF"/>
    <property type="match status" value="1"/>
</dbReference>
<evidence type="ECO:0000313" key="2">
    <source>
        <dbReference type="EMBL" id="TKB48551.1"/>
    </source>
</evidence>
<accession>A0A4U1BC66</accession>
<evidence type="ECO:0000313" key="3">
    <source>
        <dbReference type="Proteomes" id="UP000305674"/>
    </source>
</evidence>
<keyword evidence="3" id="KW-1185">Reference proteome</keyword>